<dbReference type="Proteomes" id="UP000008237">
    <property type="component" value="Unassembled WGS sequence"/>
</dbReference>
<keyword evidence="2" id="KW-1185">Reference proteome</keyword>
<evidence type="ECO:0000313" key="2">
    <source>
        <dbReference type="Proteomes" id="UP000008237"/>
    </source>
</evidence>
<feature type="non-terminal residue" evidence="1">
    <location>
        <position position="34"/>
    </location>
</feature>
<organism evidence="2">
    <name type="scientific">Harpegnathos saltator</name>
    <name type="common">Jerdon's jumping ant</name>
    <dbReference type="NCBI Taxonomy" id="610380"/>
    <lineage>
        <taxon>Eukaryota</taxon>
        <taxon>Metazoa</taxon>
        <taxon>Ecdysozoa</taxon>
        <taxon>Arthropoda</taxon>
        <taxon>Hexapoda</taxon>
        <taxon>Insecta</taxon>
        <taxon>Pterygota</taxon>
        <taxon>Neoptera</taxon>
        <taxon>Endopterygota</taxon>
        <taxon>Hymenoptera</taxon>
        <taxon>Apocrita</taxon>
        <taxon>Aculeata</taxon>
        <taxon>Formicoidea</taxon>
        <taxon>Formicidae</taxon>
        <taxon>Ponerinae</taxon>
        <taxon>Ponerini</taxon>
        <taxon>Harpegnathos</taxon>
    </lineage>
</organism>
<gene>
    <name evidence="1" type="ORF">EAI_14410</name>
</gene>
<reference evidence="1 2" key="1">
    <citation type="journal article" date="2010" name="Science">
        <title>Genomic comparison of the ants Camponotus floridanus and Harpegnathos saltator.</title>
        <authorList>
            <person name="Bonasio R."/>
            <person name="Zhang G."/>
            <person name="Ye C."/>
            <person name="Mutti N.S."/>
            <person name="Fang X."/>
            <person name="Qin N."/>
            <person name="Donahue G."/>
            <person name="Yang P."/>
            <person name="Li Q."/>
            <person name="Li C."/>
            <person name="Zhang P."/>
            <person name="Huang Z."/>
            <person name="Berger S.L."/>
            <person name="Reinberg D."/>
            <person name="Wang J."/>
            <person name="Liebig J."/>
        </authorList>
    </citation>
    <scope>NUCLEOTIDE SEQUENCE [LARGE SCALE GENOMIC DNA]</scope>
    <source>
        <strain evidence="1 2">R22 G/1</strain>
    </source>
</reference>
<evidence type="ECO:0000313" key="1">
    <source>
        <dbReference type="EMBL" id="EFN81657.1"/>
    </source>
</evidence>
<protein>
    <submittedName>
        <fullName evidence="1">Uncharacterized protein</fullName>
    </submittedName>
</protein>
<feature type="non-terminal residue" evidence="1">
    <location>
        <position position="1"/>
    </location>
</feature>
<dbReference type="EMBL" id="GL449966">
    <property type="protein sequence ID" value="EFN81657.1"/>
    <property type="molecule type" value="Genomic_DNA"/>
</dbReference>
<dbReference type="AlphaFoldDB" id="E2BRM3"/>
<name>E2BRM3_HARSA</name>
<sequence length="34" mass="3884">TRSANLEELQEKIVSNSITPDLITIVMDTFYTQI</sequence>
<dbReference type="InParanoid" id="E2BRM3"/>
<proteinExistence type="predicted"/>
<accession>E2BRM3</accession>